<evidence type="ECO:0000256" key="3">
    <source>
        <dbReference type="ARBA" id="ARBA00022729"/>
    </source>
</evidence>
<feature type="chain" id="PRO_5046486123" evidence="4">
    <location>
        <begin position="20"/>
        <end position="291"/>
    </location>
</feature>
<evidence type="ECO:0000259" key="5">
    <source>
        <dbReference type="Pfam" id="PF24517"/>
    </source>
</evidence>
<evidence type="ECO:0000313" key="6">
    <source>
        <dbReference type="EMBL" id="UOE41349.1"/>
    </source>
</evidence>
<dbReference type="InterPro" id="IPR055372">
    <property type="entry name" value="CBM96"/>
</dbReference>
<evidence type="ECO:0000256" key="1">
    <source>
        <dbReference type="ARBA" id="ARBA00004613"/>
    </source>
</evidence>
<evidence type="ECO:0000313" key="7">
    <source>
        <dbReference type="Proteomes" id="UP000831460"/>
    </source>
</evidence>
<feature type="domain" description="Carbohydrate-binding module family 96" evidence="5">
    <location>
        <begin position="36"/>
        <end position="166"/>
    </location>
</feature>
<keyword evidence="3 4" id="KW-0732">Signal</keyword>
<sequence length="291" mass="32541">MKKTILFLFVVMFTNFFNAQISRAPICLTSVVISGSASTEDTQVLDSRPNNNFNYSVSNTIYSWTDGYNPASKYVLIKFNVPNLGPISSAKLSLFYNPTDPYESFDTHYGTDNGFVISKITSPWDANTVTWNTKPTVTSIGEIELPAPTSNTQNYTNIDVTPLLSANGFQLRMKNPNYYRGLIFASSTNVNTNLHPRLSVCYSNYGPEDGLGKEIIEIGSLIDDKLNIRVDENLINTHASIISVNNIVVQNFEIKATKQMIDVSQLRSGAYFLYLKPSNSNQIIIKKIIKR</sequence>
<evidence type="ECO:0000256" key="2">
    <source>
        <dbReference type="ARBA" id="ARBA00022525"/>
    </source>
</evidence>
<name>A0ABY4BR33_9FLAO</name>
<accession>A0ABY4BR33</accession>
<gene>
    <name evidence="6" type="ORF">MTP09_01510</name>
</gene>
<dbReference type="RefSeq" id="WP_243549988.1">
    <property type="nucleotide sequence ID" value="NZ_CP094532.1"/>
</dbReference>
<dbReference type="NCBIfam" id="NF033679">
    <property type="entry name" value="DNRLRE_dom"/>
    <property type="match status" value="1"/>
</dbReference>
<evidence type="ECO:0000256" key="4">
    <source>
        <dbReference type="SAM" id="SignalP"/>
    </source>
</evidence>
<keyword evidence="7" id="KW-1185">Reference proteome</keyword>
<feature type="signal peptide" evidence="4">
    <location>
        <begin position="1"/>
        <end position="19"/>
    </location>
</feature>
<protein>
    <submittedName>
        <fullName evidence="6">DNRLRE domain-containing protein</fullName>
    </submittedName>
</protein>
<reference evidence="6 7" key="1">
    <citation type="submission" date="2022-03" db="EMBL/GenBank/DDBJ databases">
        <title>Chryseobacterium sp. isolated from particulate matters in swine house.</title>
        <authorList>
            <person name="Won M."/>
            <person name="Kim S.-J."/>
            <person name="Kwon S.-W."/>
        </authorList>
    </citation>
    <scope>NUCLEOTIDE SEQUENCE [LARGE SCALE GENOMIC DNA]</scope>
    <source>
        <strain evidence="6 7">SC2-2</strain>
    </source>
</reference>
<dbReference type="Proteomes" id="UP000831460">
    <property type="component" value="Chromosome"/>
</dbReference>
<dbReference type="Pfam" id="PF24517">
    <property type="entry name" value="CBM96"/>
    <property type="match status" value="1"/>
</dbReference>
<dbReference type="EMBL" id="CP094532">
    <property type="protein sequence ID" value="UOE41349.1"/>
    <property type="molecule type" value="Genomic_DNA"/>
</dbReference>
<proteinExistence type="predicted"/>
<organism evidence="6 7">
    <name type="scientific">Chryseobacterium suipulveris</name>
    <dbReference type="NCBI Taxonomy" id="2929800"/>
    <lineage>
        <taxon>Bacteria</taxon>
        <taxon>Pseudomonadati</taxon>
        <taxon>Bacteroidota</taxon>
        <taxon>Flavobacteriia</taxon>
        <taxon>Flavobacteriales</taxon>
        <taxon>Weeksellaceae</taxon>
        <taxon>Chryseobacterium group</taxon>
        <taxon>Chryseobacterium</taxon>
    </lineage>
</organism>
<comment type="subcellular location">
    <subcellularLocation>
        <location evidence="1">Secreted</location>
    </subcellularLocation>
</comment>
<keyword evidence="2" id="KW-0964">Secreted</keyword>